<proteinExistence type="predicted"/>
<evidence type="ECO:0000256" key="1">
    <source>
        <dbReference type="SAM" id="Phobius"/>
    </source>
</evidence>
<name>A0A2G5TA54_9PELO</name>
<keyword evidence="1" id="KW-0472">Membrane</keyword>
<dbReference type="Pfam" id="PF10318">
    <property type="entry name" value="7TM_GPCR_Srh"/>
    <property type="match status" value="1"/>
</dbReference>
<evidence type="ECO:0000313" key="3">
    <source>
        <dbReference type="Proteomes" id="UP000230233"/>
    </source>
</evidence>
<dbReference type="SUPFAM" id="SSF81321">
    <property type="entry name" value="Family A G protein-coupled receptor-like"/>
    <property type="match status" value="1"/>
</dbReference>
<dbReference type="AlphaFoldDB" id="A0A2G5TA54"/>
<dbReference type="Proteomes" id="UP000230233">
    <property type="component" value="Chromosome V"/>
</dbReference>
<keyword evidence="1" id="KW-1133">Transmembrane helix</keyword>
<dbReference type="Pfam" id="PF12078">
    <property type="entry name" value="DUF3557"/>
    <property type="match status" value="1"/>
</dbReference>
<dbReference type="OrthoDB" id="5901528at2759"/>
<dbReference type="EMBL" id="PDUG01000005">
    <property type="protein sequence ID" value="PIC23961.1"/>
    <property type="molecule type" value="Genomic_DNA"/>
</dbReference>
<dbReference type="InterPro" id="IPR019422">
    <property type="entry name" value="7TM_GPCR_serpentine_rcpt_Srh"/>
</dbReference>
<feature type="transmembrane region" description="Helical" evidence="1">
    <location>
        <begin position="410"/>
        <end position="430"/>
    </location>
</feature>
<keyword evidence="3" id="KW-1185">Reference proteome</keyword>
<comment type="caution">
    <text evidence="2">The sequence shown here is derived from an EMBL/GenBank/DDBJ whole genome shotgun (WGS) entry which is preliminary data.</text>
</comment>
<feature type="transmembrane region" description="Helical" evidence="1">
    <location>
        <begin position="588"/>
        <end position="610"/>
    </location>
</feature>
<feature type="transmembrane region" description="Helical" evidence="1">
    <location>
        <begin position="554"/>
        <end position="576"/>
    </location>
</feature>
<evidence type="ECO:0000313" key="2">
    <source>
        <dbReference type="EMBL" id="PIC23961.1"/>
    </source>
</evidence>
<accession>A0A2G5TA54</accession>
<dbReference type="PANTHER" id="PTHR31379:SF1">
    <property type="entry name" value="F-BOX C PROTEIN-RELATED"/>
    <property type="match status" value="1"/>
</dbReference>
<protein>
    <submittedName>
        <fullName evidence="2">Uncharacterized protein</fullName>
    </submittedName>
</protein>
<keyword evidence="1" id="KW-0812">Transmembrane</keyword>
<organism evidence="2 3">
    <name type="scientific">Caenorhabditis nigoni</name>
    <dbReference type="NCBI Taxonomy" id="1611254"/>
    <lineage>
        <taxon>Eukaryota</taxon>
        <taxon>Metazoa</taxon>
        <taxon>Ecdysozoa</taxon>
        <taxon>Nematoda</taxon>
        <taxon>Chromadorea</taxon>
        <taxon>Rhabditida</taxon>
        <taxon>Rhabditina</taxon>
        <taxon>Rhabditomorpha</taxon>
        <taxon>Rhabditoidea</taxon>
        <taxon>Rhabditidae</taxon>
        <taxon>Peloderinae</taxon>
        <taxon>Caenorhabditis</taxon>
    </lineage>
</organism>
<gene>
    <name evidence="2" type="primary">Cnig_chr_V.g17474</name>
    <name evidence="2" type="ORF">B9Z55_017474</name>
</gene>
<feature type="transmembrane region" description="Helical" evidence="1">
    <location>
        <begin position="508"/>
        <end position="533"/>
    </location>
</feature>
<dbReference type="PANTHER" id="PTHR31379">
    <property type="entry name" value="F-BOX C PROTEIN-RELATED-RELATED"/>
    <property type="match status" value="1"/>
</dbReference>
<feature type="transmembrane region" description="Helical" evidence="1">
    <location>
        <begin position="450"/>
        <end position="471"/>
    </location>
</feature>
<reference evidence="3" key="1">
    <citation type="submission" date="2017-10" db="EMBL/GenBank/DDBJ databases">
        <title>Rapid genome shrinkage in a self-fertile nematode reveals novel sperm competition proteins.</title>
        <authorList>
            <person name="Yin D."/>
            <person name="Schwarz E.M."/>
            <person name="Thomas C.G."/>
            <person name="Felde R.L."/>
            <person name="Korf I.F."/>
            <person name="Cutter A.D."/>
            <person name="Schartner C.M."/>
            <person name="Ralston E.J."/>
            <person name="Meyer B.J."/>
            <person name="Haag E.S."/>
        </authorList>
    </citation>
    <scope>NUCLEOTIDE SEQUENCE [LARGE SCALE GENOMIC DNA]</scope>
    <source>
        <strain evidence="3">JU1422</strain>
    </source>
</reference>
<sequence length="644" mass="74804">MSQGQPLSYACTKNVFQQMDVPLRRNLAERLPKIRSAERATPLKLRWLRLTPIDVTINEFIYRVQLVAVGPDARKLMKLYDDRIDFDLTEYGKRDYQESLTAGDIVIEANDLESWKRAKNSVERYQAEIQFLLNCGRTKDQYGKNLTPDVKLYIKFIILEYNDKIIKTEYVECRRGRRLRDAAKYITTKLLGGRMRNLTANKLTVTSYGGVLRLPAELRIKASEIEVFHNASSVLNSISPIMNKESFPLKQISITNDRYESNIDNYRHPIIESAEKLFIVTGKDDWKRPFAWERMIFEVQTKVVRFGYSLMSSLNQLNRIITTLTDSWIIAEKHFLIECHNPCSVLRFMTETQNMENAEFDVLEHKGCDLFHYTIFFPMKSGSRLLVYLNKAPAGYALGYLTTFDIPMEYQGLVVLLSLAYFCTGILAVFEKRFYIVCAYQATFWKWFRYIWLIGHYLVVTGLYSSFLLLIPDQKGLKEKVFRTLPCLPQYIYKAPILVITENYTYHFIVSCLFIIIYTVEGTLLSGFVILTTKKQLQTRKMSRNAFQLQKSTFIALLTQMLVPLIMIIAPCTYGWASLVAHYQNQALMNFAMITGSLHGALSTVIMVTVHRSYREAIQDVFRSSSRRESTNDHNKYLFVVINY</sequence>
<dbReference type="InterPro" id="IPR021942">
    <property type="entry name" value="DUF3557"/>
</dbReference>